<protein>
    <submittedName>
        <fullName evidence="1">Uncharacterized protein</fullName>
    </submittedName>
</protein>
<dbReference type="AlphaFoldDB" id="A0A4S8L5K1"/>
<sequence length="227" mass="25444">MAVPADFNVFKIRGKFAINRSLSGPMDTMFRLQNLSWVTRKALGLVSVTAHITYTPPSDSSDSSNGAGRIDVVPYISGGFKWSVDSRPLDFSSQEVSNPILGKMVYRSRKVRLSEVKEEDEWLADGKCGLLKEGWEDGSESDEFVHSNVKGKGWVQDEVWGTMSIDGEKRFVMRYRIVNDAGEAVDLKLVYDYKTKNLTRNNKELVDGFTTNEEGSLSATLVRWIGN</sequence>
<gene>
    <name evidence="1" type="ORF">K435DRAFT_843935</name>
</gene>
<dbReference type="InterPro" id="IPR053037">
    <property type="entry name" value="Pericyclase_pydY-like"/>
</dbReference>
<keyword evidence="2" id="KW-1185">Reference proteome</keyword>
<name>A0A4S8L5K1_DENBC</name>
<reference evidence="1 2" key="1">
    <citation type="journal article" date="2019" name="Nat. Ecol. Evol.">
        <title>Megaphylogeny resolves global patterns of mushroom evolution.</title>
        <authorList>
            <person name="Varga T."/>
            <person name="Krizsan K."/>
            <person name="Foldi C."/>
            <person name="Dima B."/>
            <person name="Sanchez-Garcia M."/>
            <person name="Sanchez-Ramirez S."/>
            <person name="Szollosi G.J."/>
            <person name="Szarkandi J.G."/>
            <person name="Papp V."/>
            <person name="Albert L."/>
            <person name="Andreopoulos W."/>
            <person name="Angelini C."/>
            <person name="Antonin V."/>
            <person name="Barry K.W."/>
            <person name="Bougher N.L."/>
            <person name="Buchanan P."/>
            <person name="Buyck B."/>
            <person name="Bense V."/>
            <person name="Catcheside P."/>
            <person name="Chovatia M."/>
            <person name="Cooper J."/>
            <person name="Damon W."/>
            <person name="Desjardin D."/>
            <person name="Finy P."/>
            <person name="Geml J."/>
            <person name="Haridas S."/>
            <person name="Hughes K."/>
            <person name="Justo A."/>
            <person name="Karasinski D."/>
            <person name="Kautmanova I."/>
            <person name="Kiss B."/>
            <person name="Kocsube S."/>
            <person name="Kotiranta H."/>
            <person name="LaButti K.M."/>
            <person name="Lechner B.E."/>
            <person name="Liimatainen K."/>
            <person name="Lipzen A."/>
            <person name="Lukacs Z."/>
            <person name="Mihaltcheva S."/>
            <person name="Morgado L.N."/>
            <person name="Niskanen T."/>
            <person name="Noordeloos M.E."/>
            <person name="Ohm R.A."/>
            <person name="Ortiz-Santana B."/>
            <person name="Ovrebo C."/>
            <person name="Racz N."/>
            <person name="Riley R."/>
            <person name="Savchenko A."/>
            <person name="Shiryaev A."/>
            <person name="Soop K."/>
            <person name="Spirin V."/>
            <person name="Szebenyi C."/>
            <person name="Tomsovsky M."/>
            <person name="Tulloss R.E."/>
            <person name="Uehling J."/>
            <person name="Grigoriev I.V."/>
            <person name="Vagvolgyi C."/>
            <person name="Papp T."/>
            <person name="Martin F.M."/>
            <person name="Miettinen O."/>
            <person name="Hibbett D.S."/>
            <person name="Nagy L.G."/>
        </authorList>
    </citation>
    <scope>NUCLEOTIDE SEQUENCE [LARGE SCALE GENOMIC DNA]</scope>
    <source>
        <strain evidence="1 2">CBS 962.96</strain>
    </source>
</reference>
<proteinExistence type="predicted"/>
<evidence type="ECO:0000313" key="2">
    <source>
        <dbReference type="Proteomes" id="UP000297245"/>
    </source>
</evidence>
<dbReference type="PANTHER" id="PTHR38115:SF1">
    <property type="entry name" value="LIPOCALIN-LIKE DOMAIN-CONTAINING PROTEIN"/>
    <property type="match status" value="1"/>
</dbReference>
<dbReference type="PANTHER" id="PTHR38115">
    <property type="entry name" value="LIPOCALIN-LIKE DOMAIN-CONTAINING PROTEIN"/>
    <property type="match status" value="1"/>
</dbReference>
<dbReference type="EMBL" id="ML179646">
    <property type="protein sequence ID" value="THU83701.1"/>
    <property type="molecule type" value="Genomic_DNA"/>
</dbReference>
<accession>A0A4S8L5K1</accession>
<dbReference type="OrthoDB" id="425354at2759"/>
<evidence type="ECO:0000313" key="1">
    <source>
        <dbReference type="EMBL" id="THU83701.1"/>
    </source>
</evidence>
<organism evidence="1 2">
    <name type="scientific">Dendrothele bispora (strain CBS 962.96)</name>
    <dbReference type="NCBI Taxonomy" id="1314807"/>
    <lineage>
        <taxon>Eukaryota</taxon>
        <taxon>Fungi</taxon>
        <taxon>Dikarya</taxon>
        <taxon>Basidiomycota</taxon>
        <taxon>Agaricomycotina</taxon>
        <taxon>Agaricomycetes</taxon>
        <taxon>Agaricomycetidae</taxon>
        <taxon>Agaricales</taxon>
        <taxon>Agaricales incertae sedis</taxon>
        <taxon>Dendrothele</taxon>
    </lineage>
</organism>
<dbReference type="Proteomes" id="UP000297245">
    <property type="component" value="Unassembled WGS sequence"/>
</dbReference>